<dbReference type="UniPathway" id="UPA00378"/>
<accession>A0A1D1VNF9</accession>
<protein>
    <recommendedName>
        <fullName evidence="3">L-Fucosyltransferase</fullName>
        <ecNumber evidence="3">2.4.1.-</ecNumber>
    </recommendedName>
</protein>
<dbReference type="Proteomes" id="UP000186922">
    <property type="component" value="Unassembled WGS sequence"/>
</dbReference>
<comment type="subcellular location">
    <subcellularLocation>
        <location evidence="3">Golgi apparatus</location>
        <location evidence="3">Golgi stack membrane</location>
        <topology evidence="3">Single-pass type II membrane protein</topology>
    </subcellularLocation>
</comment>
<comment type="pathway">
    <text evidence="3">Protein modification; protein glycosylation.</text>
</comment>
<dbReference type="PANTHER" id="PTHR11927">
    <property type="entry name" value="GALACTOSIDE 2-L-FUCOSYLTRANSFERASE"/>
    <property type="match status" value="1"/>
</dbReference>
<dbReference type="EC" id="2.4.1.-" evidence="3"/>
<dbReference type="GO" id="GO:0008107">
    <property type="term" value="F:galactoside 2-alpha-L-fucosyltransferase activity"/>
    <property type="evidence" value="ECO:0007669"/>
    <property type="project" value="InterPro"/>
</dbReference>
<dbReference type="InterPro" id="IPR002516">
    <property type="entry name" value="Glyco_trans_11"/>
</dbReference>
<evidence type="ECO:0000256" key="1">
    <source>
        <dbReference type="ARBA" id="ARBA00022676"/>
    </source>
</evidence>
<sequence length="287" mass="32900">MLLLEWQRSYRRNGLGNQLFLYASLLGIASRNHLHPIMPSYSPVIKVFTLGGKDLRIADPEAYDTLVCKGRSLPQPEIYSAFCCTYFSFTEKLKNHVENDVVLHGAFQSWKYFHPEYSAEIKQSLKFRADIILEADTILENITKDLHSDTELVGIHVRRGDILRTHLRQFGHVPAPGSYFQRSREYLDSRHTSLFYVVVTNDVPWAKEAISGLNAVVLEKVKPEVALALLTKMKHLIISTGTFSWWAAYLSDAVEVLYFNGTPTPLSFYDITFRAEDYYLPNWKGLS</sequence>
<dbReference type="CDD" id="cd11301">
    <property type="entry name" value="Fut1_Fut2_like"/>
    <property type="match status" value="1"/>
</dbReference>
<name>A0A1D1VNF9_RAMVA</name>
<dbReference type="PANTHER" id="PTHR11927:SF9">
    <property type="entry name" value="L-FUCOSYLTRANSFERASE"/>
    <property type="match status" value="1"/>
</dbReference>
<evidence type="ECO:0000313" key="4">
    <source>
        <dbReference type="EMBL" id="GAV03115.1"/>
    </source>
</evidence>
<keyword evidence="2 3" id="KW-0808">Transferase</keyword>
<evidence type="ECO:0000256" key="2">
    <source>
        <dbReference type="ARBA" id="ARBA00022679"/>
    </source>
</evidence>
<comment type="similarity">
    <text evidence="3">Belongs to the glycosyltransferase 11 family.</text>
</comment>
<proteinExistence type="inferred from homology"/>
<dbReference type="OrthoDB" id="3226at2759"/>
<keyword evidence="1 3" id="KW-0328">Glycosyltransferase</keyword>
<keyword evidence="5" id="KW-1185">Reference proteome</keyword>
<keyword evidence="3" id="KW-0333">Golgi apparatus</keyword>
<dbReference type="GO" id="GO:0032580">
    <property type="term" value="C:Golgi cisterna membrane"/>
    <property type="evidence" value="ECO:0007669"/>
    <property type="project" value="UniProtKB-SubCell"/>
</dbReference>
<evidence type="ECO:0000256" key="3">
    <source>
        <dbReference type="RuleBase" id="RU363129"/>
    </source>
</evidence>
<evidence type="ECO:0000313" key="5">
    <source>
        <dbReference type="Proteomes" id="UP000186922"/>
    </source>
</evidence>
<comment type="caution">
    <text evidence="4">The sequence shown here is derived from an EMBL/GenBank/DDBJ whole genome shotgun (WGS) entry which is preliminary data.</text>
</comment>
<dbReference type="STRING" id="947166.A0A1D1VNF9"/>
<dbReference type="GO" id="GO:0005975">
    <property type="term" value="P:carbohydrate metabolic process"/>
    <property type="evidence" value="ECO:0007669"/>
    <property type="project" value="InterPro"/>
</dbReference>
<keyword evidence="3" id="KW-0735">Signal-anchor</keyword>
<gene>
    <name evidence="4" type="primary">RvY_13592-1</name>
    <name evidence="4" type="synonym">RvY_13592.1</name>
    <name evidence="4" type="ORF">RvY_13592</name>
</gene>
<dbReference type="Pfam" id="PF01531">
    <property type="entry name" value="Glyco_transf_11"/>
    <property type="match status" value="1"/>
</dbReference>
<organism evidence="4 5">
    <name type="scientific">Ramazzottius varieornatus</name>
    <name type="common">Water bear</name>
    <name type="synonym">Tardigrade</name>
    <dbReference type="NCBI Taxonomy" id="947166"/>
    <lineage>
        <taxon>Eukaryota</taxon>
        <taxon>Metazoa</taxon>
        <taxon>Ecdysozoa</taxon>
        <taxon>Tardigrada</taxon>
        <taxon>Eutardigrada</taxon>
        <taxon>Parachela</taxon>
        <taxon>Hypsibioidea</taxon>
        <taxon>Ramazzottiidae</taxon>
        <taxon>Ramazzottius</taxon>
    </lineage>
</organism>
<dbReference type="AlphaFoldDB" id="A0A1D1VNF9"/>
<dbReference type="EMBL" id="BDGG01000009">
    <property type="protein sequence ID" value="GAV03115.1"/>
    <property type="molecule type" value="Genomic_DNA"/>
</dbReference>
<reference evidence="4 5" key="1">
    <citation type="journal article" date="2016" name="Nat. Commun.">
        <title>Extremotolerant tardigrade genome and improved radiotolerance of human cultured cells by tardigrade-unique protein.</title>
        <authorList>
            <person name="Hashimoto T."/>
            <person name="Horikawa D.D."/>
            <person name="Saito Y."/>
            <person name="Kuwahara H."/>
            <person name="Kozuka-Hata H."/>
            <person name="Shin-I T."/>
            <person name="Minakuchi Y."/>
            <person name="Ohishi K."/>
            <person name="Motoyama A."/>
            <person name="Aizu T."/>
            <person name="Enomoto A."/>
            <person name="Kondo K."/>
            <person name="Tanaka S."/>
            <person name="Hara Y."/>
            <person name="Koshikawa S."/>
            <person name="Sagara H."/>
            <person name="Miura T."/>
            <person name="Yokobori S."/>
            <person name="Miyagawa K."/>
            <person name="Suzuki Y."/>
            <person name="Kubo T."/>
            <person name="Oyama M."/>
            <person name="Kohara Y."/>
            <person name="Fujiyama A."/>
            <person name="Arakawa K."/>
            <person name="Katayama T."/>
            <person name="Toyoda A."/>
            <person name="Kunieda T."/>
        </authorList>
    </citation>
    <scope>NUCLEOTIDE SEQUENCE [LARGE SCALE GENOMIC DNA]</scope>
    <source>
        <strain evidence="4 5">YOKOZUNA-1</strain>
    </source>
</reference>
<keyword evidence="3" id="KW-0325">Glycoprotein</keyword>
<keyword evidence="3" id="KW-0812">Transmembrane</keyword>